<gene>
    <name evidence="1" type="ORF">D5R81_19905</name>
</gene>
<dbReference type="OrthoDB" id="9783238at2"/>
<dbReference type="EMBL" id="QYYH01000261">
    <property type="protein sequence ID" value="RJY01620.1"/>
    <property type="molecule type" value="Genomic_DNA"/>
</dbReference>
<evidence type="ECO:0000313" key="1">
    <source>
        <dbReference type="EMBL" id="RJY01620.1"/>
    </source>
</evidence>
<name>A0A3A6T4R6_9GAMM</name>
<accession>A0A3A6T4R6</accession>
<proteinExistence type="predicted"/>
<evidence type="ECO:0000313" key="2">
    <source>
        <dbReference type="Proteomes" id="UP000273022"/>
    </source>
</evidence>
<keyword evidence="2" id="KW-1185">Reference proteome</keyword>
<dbReference type="Proteomes" id="UP000273022">
    <property type="component" value="Unassembled WGS sequence"/>
</dbReference>
<dbReference type="AlphaFoldDB" id="A0A3A6T4R6"/>
<reference evidence="1 2" key="1">
    <citation type="submission" date="2018-09" db="EMBL/GenBank/DDBJ databases">
        <title>Phylogeny of the Shewanellaceae, and recommendation for two new genera, Pseudoshewanella and Parashewanella.</title>
        <authorList>
            <person name="Wang G."/>
        </authorList>
    </citation>
    <scope>NUCLEOTIDE SEQUENCE [LARGE SCALE GENOMIC DNA]</scope>
    <source>
        <strain evidence="1 2">KCTC 22492</strain>
    </source>
</reference>
<comment type="caution">
    <text evidence="1">The sequence shown here is derived from an EMBL/GenBank/DDBJ whole genome shotgun (WGS) entry which is preliminary data.</text>
</comment>
<protein>
    <submittedName>
        <fullName evidence="1">Uncharacterized protein</fullName>
    </submittedName>
</protein>
<organism evidence="1 2">
    <name type="scientific">Parashewanella spongiae</name>
    <dbReference type="NCBI Taxonomy" id="342950"/>
    <lineage>
        <taxon>Bacteria</taxon>
        <taxon>Pseudomonadati</taxon>
        <taxon>Pseudomonadota</taxon>
        <taxon>Gammaproteobacteria</taxon>
        <taxon>Alteromonadales</taxon>
        <taxon>Shewanellaceae</taxon>
        <taxon>Parashewanella</taxon>
    </lineage>
</organism>
<sequence length="57" mass="6522">MVLNGSGIRDTERVLNIHKDTVINAIKLIYRCQNKQKRSTCPNTRPATTIYREFTAA</sequence>